<feature type="transmembrane region" description="Helical" evidence="16">
    <location>
        <begin position="146"/>
        <end position="165"/>
    </location>
</feature>
<keyword evidence="18" id="KW-1185">Reference proteome</keyword>
<evidence type="ECO:0000256" key="11">
    <source>
        <dbReference type="ARBA" id="ARBA00023136"/>
    </source>
</evidence>
<keyword evidence="13" id="KW-1208">Phospholipid metabolism</keyword>
<comment type="caution">
    <text evidence="17">The sequence shown here is derived from an EMBL/GenBank/DDBJ whole genome shotgun (WGS) entry which is preliminary data.</text>
</comment>
<dbReference type="AlphaFoldDB" id="A0A4U1J6V3"/>
<keyword evidence="9 16" id="KW-1133">Transmembrane helix</keyword>
<organism evidence="17 18">
    <name type="scientific">Polyangium fumosum</name>
    <dbReference type="NCBI Taxonomy" id="889272"/>
    <lineage>
        <taxon>Bacteria</taxon>
        <taxon>Pseudomonadati</taxon>
        <taxon>Myxococcota</taxon>
        <taxon>Polyangia</taxon>
        <taxon>Polyangiales</taxon>
        <taxon>Polyangiaceae</taxon>
        <taxon>Polyangium</taxon>
    </lineage>
</organism>
<dbReference type="PROSITE" id="PS00379">
    <property type="entry name" value="CDP_ALCOHOL_P_TRANSF"/>
    <property type="match status" value="1"/>
</dbReference>
<feature type="transmembrane region" description="Helical" evidence="16">
    <location>
        <begin position="177"/>
        <end position="196"/>
    </location>
</feature>
<keyword evidence="10" id="KW-0443">Lipid metabolism</keyword>
<dbReference type="PANTHER" id="PTHR14269:SF61">
    <property type="entry name" value="CDP-DIACYLGLYCEROL--SERINE O-PHOSPHATIDYLTRANSFERASE"/>
    <property type="match status" value="1"/>
</dbReference>
<dbReference type="Proteomes" id="UP000309215">
    <property type="component" value="Unassembled WGS sequence"/>
</dbReference>
<dbReference type="NCBIfam" id="TIGR00473">
    <property type="entry name" value="pssA"/>
    <property type="match status" value="1"/>
</dbReference>
<dbReference type="InterPro" id="IPR050324">
    <property type="entry name" value="CDP-alcohol_PTase-I"/>
</dbReference>
<feature type="transmembrane region" description="Helical" evidence="16">
    <location>
        <begin position="47"/>
        <end position="63"/>
    </location>
</feature>
<evidence type="ECO:0000256" key="5">
    <source>
        <dbReference type="ARBA" id="ARBA00017171"/>
    </source>
</evidence>
<feature type="transmembrane region" description="Helical" evidence="16">
    <location>
        <begin position="108"/>
        <end position="126"/>
    </location>
</feature>
<feature type="transmembrane region" description="Helical" evidence="16">
    <location>
        <begin position="84"/>
        <end position="102"/>
    </location>
</feature>
<dbReference type="Gene3D" id="1.20.120.1760">
    <property type="match status" value="1"/>
</dbReference>
<dbReference type="EC" id="2.7.8.8" evidence="4"/>
<dbReference type="InterPro" id="IPR048254">
    <property type="entry name" value="CDP_ALCOHOL_P_TRANSF_CS"/>
</dbReference>
<name>A0A4U1J6V3_9BACT</name>
<gene>
    <name evidence="17" type="primary">pssA</name>
    <name evidence="17" type="ORF">E8A74_29255</name>
</gene>
<dbReference type="InterPro" id="IPR043130">
    <property type="entry name" value="CDP-OH_PTrfase_TM_dom"/>
</dbReference>
<evidence type="ECO:0000256" key="16">
    <source>
        <dbReference type="SAM" id="Phobius"/>
    </source>
</evidence>
<evidence type="ECO:0000313" key="17">
    <source>
        <dbReference type="EMBL" id="TKD02263.1"/>
    </source>
</evidence>
<dbReference type="Pfam" id="PF01066">
    <property type="entry name" value="CDP-OH_P_transf"/>
    <property type="match status" value="1"/>
</dbReference>
<keyword evidence="11 16" id="KW-0472">Membrane</keyword>
<evidence type="ECO:0000256" key="8">
    <source>
        <dbReference type="ARBA" id="ARBA00022692"/>
    </source>
</evidence>
<feature type="transmembrane region" description="Helical" evidence="16">
    <location>
        <begin position="208"/>
        <end position="226"/>
    </location>
</feature>
<evidence type="ECO:0000256" key="2">
    <source>
        <dbReference type="ARBA" id="ARBA00004127"/>
    </source>
</evidence>
<evidence type="ECO:0000256" key="6">
    <source>
        <dbReference type="ARBA" id="ARBA00022516"/>
    </source>
</evidence>
<accession>A0A4U1J6V3</accession>
<dbReference type="GO" id="GO:0008654">
    <property type="term" value="P:phospholipid biosynthetic process"/>
    <property type="evidence" value="ECO:0007669"/>
    <property type="project" value="UniProtKB-KW"/>
</dbReference>
<evidence type="ECO:0000256" key="15">
    <source>
        <dbReference type="RuleBase" id="RU003750"/>
    </source>
</evidence>
<dbReference type="GO" id="GO:0012505">
    <property type="term" value="C:endomembrane system"/>
    <property type="evidence" value="ECO:0007669"/>
    <property type="project" value="UniProtKB-SubCell"/>
</dbReference>
<proteinExistence type="inferred from homology"/>
<evidence type="ECO:0000256" key="1">
    <source>
        <dbReference type="ARBA" id="ARBA00000287"/>
    </source>
</evidence>
<evidence type="ECO:0000256" key="4">
    <source>
        <dbReference type="ARBA" id="ARBA00013174"/>
    </source>
</evidence>
<keyword evidence="8 16" id="KW-0812">Transmembrane</keyword>
<keyword evidence="6" id="KW-0444">Lipid biosynthesis</keyword>
<evidence type="ECO:0000256" key="3">
    <source>
        <dbReference type="ARBA" id="ARBA00010441"/>
    </source>
</evidence>
<dbReference type="RefSeq" id="WP_136932386.1">
    <property type="nucleotide sequence ID" value="NZ_SSMQ01000035.1"/>
</dbReference>
<feature type="transmembrane region" description="Helical" evidence="16">
    <location>
        <begin position="16"/>
        <end position="35"/>
    </location>
</feature>
<evidence type="ECO:0000313" key="18">
    <source>
        <dbReference type="Proteomes" id="UP000309215"/>
    </source>
</evidence>
<evidence type="ECO:0000256" key="12">
    <source>
        <dbReference type="ARBA" id="ARBA00023209"/>
    </source>
</evidence>
<evidence type="ECO:0000256" key="7">
    <source>
        <dbReference type="ARBA" id="ARBA00022679"/>
    </source>
</evidence>
<dbReference type="GO" id="GO:0003882">
    <property type="term" value="F:CDP-diacylglycerol-serine O-phosphatidyltransferase activity"/>
    <property type="evidence" value="ECO:0007669"/>
    <property type="project" value="UniProtKB-EC"/>
</dbReference>
<comment type="catalytic activity">
    <reaction evidence="1">
        <text>a CDP-1,2-diacyl-sn-glycerol + L-serine = a 1,2-diacyl-sn-glycero-3-phospho-L-serine + CMP + H(+)</text>
        <dbReference type="Rhea" id="RHEA:16913"/>
        <dbReference type="ChEBI" id="CHEBI:15378"/>
        <dbReference type="ChEBI" id="CHEBI:33384"/>
        <dbReference type="ChEBI" id="CHEBI:57262"/>
        <dbReference type="ChEBI" id="CHEBI:58332"/>
        <dbReference type="ChEBI" id="CHEBI:60377"/>
        <dbReference type="EC" id="2.7.8.8"/>
    </reaction>
</comment>
<dbReference type="InterPro" id="IPR004533">
    <property type="entry name" value="CDP-diaglyc--ser_O-PTrfase"/>
</dbReference>
<evidence type="ECO:0000256" key="14">
    <source>
        <dbReference type="ARBA" id="ARBA00032361"/>
    </source>
</evidence>
<reference evidence="17 18" key="1">
    <citation type="submission" date="2019-04" db="EMBL/GenBank/DDBJ databases">
        <authorList>
            <person name="Li Y."/>
            <person name="Wang J."/>
        </authorList>
    </citation>
    <scope>NUCLEOTIDE SEQUENCE [LARGE SCALE GENOMIC DNA]</scope>
    <source>
        <strain evidence="17 18">DSM 14668</strain>
    </source>
</reference>
<feature type="transmembrane region" description="Helical" evidence="16">
    <location>
        <begin position="232"/>
        <end position="251"/>
    </location>
</feature>
<evidence type="ECO:0000256" key="9">
    <source>
        <dbReference type="ARBA" id="ARBA00022989"/>
    </source>
</evidence>
<dbReference type="InterPro" id="IPR000462">
    <property type="entry name" value="CDP-OH_P_trans"/>
</dbReference>
<dbReference type="OrthoDB" id="9777147at2"/>
<protein>
    <recommendedName>
        <fullName evidence="5">CDP-diacylglycerol--serine O-phosphatidyltransferase</fullName>
        <ecNumber evidence="4">2.7.8.8</ecNumber>
    </recommendedName>
    <alternativeName>
        <fullName evidence="14">Phosphatidylserine synthase</fullName>
    </alternativeName>
</protein>
<dbReference type="PANTHER" id="PTHR14269">
    <property type="entry name" value="CDP-DIACYLGLYCEROL--GLYCEROL-3-PHOSPHATE 3-PHOSPHATIDYLTRANSFERASE-RELATED"/>
    <property type="match status" value="1"/>
</dbReference>
<dbReference type="EMBL" id="SSMQ01000035">
    <property type="protein sequence ID" value="TKD02263.1"/>
    <property type="molecule type" value="Genomic_DNA"/>
</dbReference>
<evidence type="ECO:0000256" key="13">
    <source>
        <dbReference type="ARBA" id="ARBA00023264"/>
    </source>
</evidence>
<comment type="subcellular location">
    <subcellularLocation>
        <location evidence="2">Endomembrane system</location>
        <topology evidence="2">Multi-pass membrane protein</topology>
    </subcellularLocation>
</comment>
<keyword evidence="12" id="KW-0594">Phospholipid biosynthesis</keyword>
<dbReference type="GO" id="GO:0016020">
    <property type="term" value="C:membrane"/>
    <property type="evidence" value="ECO:0007669"/>
    <property type="project" value="InterPro"/>
</dbReference>
<evidence type="ECO:0000256" key="10">
    <source>
        <dbReference type="ARBA" id="ARBA00023098"/>
    </source>
</evidence>
<keyword evidence="7 15" id="KW-0808">Transferase</keyword>
<comment type="similarity">
    <text evidence="3 15">Belongs to the CDP-alcohol phosphatidyltransferase class-I family.</text>
</comment>
<sequence length="275" mass="29321">MGKGIRLRKFELKKTLFLLPNLITLTSIFCGFDSIRTSATAQGEADFYRAALLIVFAMFFDTLDGRVARATKTQSAFGLQIDSLADVVSFGVAPSLLLYQWTLHRLGTLGLVASFLFTACGAIRLARFNVLSTGDDGKPSKPSKYIVGLPIPGAAGILVSLVVASHAAGGMLGRAEYTVLMLGVTIGLSTLMVSTIRFRSFKDVKLNAGTALLAAFMVGSSVAVSLKMQPAFVLVWLLGCYVTMGILESLWHLPRRLRASLLAGDSNQPPPAASA</sequence>